<dbReference type="Pfam" id="PF18998">
    <property type="entry name" value="Flg_new_2"/>
    <property type="match status" value="2"/>
</dbReference>
<name>A0A7S7NQ33_PALFE</name>
<dbReference type="InterPro" id="IPR044060">
    <property type="entry name" value="Bacterial_rp_domain"/>
</dbReference>
<evidence type="ECO:0000259" key="2">
    <source>
        <dbReference type="Pfam" id="PF18998"/>
    </source>
</evidence>
<protein>
    <recommendedName>
        <fullName evidence="2">Bacterial repeat domain-containing protein</fullName>
    </recommendedName>
</protein>
<accession>A0A7S7NQ33</accession>
<feature type="domain" description="Bacterial repeat" evidence="2">
    <location>
        <begin position="433"/>
        <end position="488"/>
    </location>
</feature>
<feature type="chain" id="PRO_5032718916" description="Bacterial repeat domain-containing protein" evidence="1">
    <location>
        <begin position="35"/>
        <end position="489"/>
    </location>
</feature>
<dbReference type="Proteomes" id="UP000593892">
    <property type="component" value="Chromosome"/>
</dbReference>
<dbReference type="KEGG" id="pfer:IRI77_34005"/>
<dbReference type="AlphaFoldDB" id="A0A7S7NQ33"/>
<keyword evidence="4" id="KW-1185">Reference proteome</keyword>
<keyword evidence="1" id="KW-0732">Signal</keyword>
<dbReference type="EMBL" id="CP063849">
    <property type="protein sequence ID" value="QOY87706.1"/>
    <property type="molecule type" value="Genomic_DNA"/>
</dbReference>
<feature type="domain" description="Bacterial repeat" evidence="2">
    <location>
        <begin position="346"/>
        <end position="409"/>
    </location>
</feature>
<dbReference type="RefSeq" id="WP_194449373.1">
    <property type="nucleotide sequence ID" value="NZ_CP063849.1"/>
</dbReference>
<evidence type="ECO:0000256" key="1">
    <source>
        <dbReference type="SAM" id="SignalP"/>
    </source>
</evidence>
<feature type="signal peptide" evidence="1">
    <location>
        <begin position="1"/>
        <end position="34"/>
    </location>
</feature>
<evidence type="ECO:0000313" key="3">
    <source>
        <dbReference type="EMBL" id="QOY87706.1"/>
    </source>
</evidence>
<organism evidence="3 4">
    <name type="scientific">Paludibaculum fermentans</name>
    <dbReference type="NCBI Taxonomy" id="1473598"/>
    <lineage>
        <taxon>Bacteria</taxon>
        <taxon>Pseudomonadati</taxon>
        <taxon>Acidobacteriota</taxon>
        <taxon>Terriglobia</taxon>
        <taxon>Bryobacterales</taxon>
        <taxon>Bryobacteraceae</taxon>
        <taxon>Paludibaculum</taxon>
    </lineage>
</organism>
<evidence type="ECO:0000313" key="4">
    <source>
        <dbReference type="Proteomes" id="UP000593892"/>
    </source>
</evidence>
<sequence length="489" mass="51055">MKPWIALCQDTFARSLKRGTFLLAVLSAAVCAQAQTPVTLFGALSNFDVLNDTKEPAYGFEIELHGVSSVGGTFNWNRFGAANIVPFQGGVYVRYLSGYDPATKQYLTATPAAVDFTPTNGHQCVLGTLNYQTSGCEHFGVWTYQNPTATYYYWLVADPANPGTLKRYGSPVSIPAPVWTVIQPAKPADPVQVAADIVAPIQPVAAFQYGDAQWMKVYKTEHKRKVGLDELVTDNAVVPEDPAQVETSWYLVQAKIGGKGKRNQKRNQGALGGGSQAVVRRYEFYKFAGTYDAITHEAICADALCNVPADAEVGNYIGAQMAAADLDGPAVVDLTVATAGSGLVTGNVGSIKCPGVCSASLNTGTSVTLTAAAAKGVVFAGWGGACQGTALTCTFTMNAATSVTASFKSSFTLSVNRAGKGVVTSAPAGIDCGGRGSCSNTFPQDAQVTLTAVPDPGSAWTGWGGACSGTALTCTVSMTKATSVQANFR</sequence>
<reference evidence="3 4" key="1">
    <citation type="submission" date="2020-10" db="EMBL/GenBank/DDBJ databases">
        <title>Complete genome sequence of Paludibaculum fermentans P105T, a facultatively anaerobic acidobacterium capable of dissimilatory Fe(III) reduction.</title>
        <authorList>
            <person name="Dedysh S.N."/>
            <person name="Beletsky A.V."/>
            <person name="Kulichevskaya I.S."/>
            <person name="Mardanov A.V."/>
            <person name="Ravin N.V."/>
        </authorList>
    </citation>
    <scope>NUCLEOTIDE SEQUENCE [LARGE SCALE GENOMIC DNA]</scope>
    <source>
        <strain evidence="3 4">P105</strain>
    </source>
</reference>
<gene>
    <name evidence="3" type="ORF">IRI77_34005</name>
</gene>
<proteinExistence type="predicted"/>